<keyword evidence="3" id="KW-1185">Reference proteome</keyword>
<dbReference type="Proteomes" id="UP001217918">
    <property type="component" value="Unassembled WGS sequence"/>
</dbReference>
<accession>A0AAD9MDM9</accession>
<dbReference type="EMBL" id="JAQQPM010000003">
    <property type="protein sequence ID" value="KAK2070053.1"/>
    <property type="molecule type" value="Genomic_DNA"/>
</dbReference>
<evidence type="ECO:0000256" key="1">
    <source>
        <dbReference type="SAM" id="MobiDB-lite"/>
    </source>
</evidence>
<sequence>MAGLDGMLVVFLFVSRLRDKPTSPFGYLDKARVRIVPEVGETPKVGPYEIAELGDQRNPAYYEGGTRALTGTPEGEKSPKSVLYDPYPEYNSAAWRGKWKGEYTACDGPRRRPLQKKNPRDMVSVYRGNQKDFPWTAFGSHEAIGLDANVCFERCTRLAPYGGEGPGCPSNVMKRFDWESVNWGRLQDQCAERNAKRYATPRKPPAVVLFPEEEETEAPPPSPLQRRADGSPDKKQWQQRSAVLLRTHDGLSWTFNHMHFLRSLMMELSLHTGGEYEVFLLVEIKDEAINLEDPDSIRRFLKRKIPKEFHDITLLFTQDILAEWYPGIDEHRAILQHLQPTQIFSQLNPQFDHVWQLEFDARFTGHTYNFLTSAVEFGRRQPRKYLWERNAFFYTPGAHGSWDDFVAYVDKALADRANKTVWGPVELPVNVPLDPVGPAPPVPSPEQDNYEWGVGEDPDVLTFLPMFDPRDTQWTFPDKIWNVPYEMPRRASVVTMWRVSRRLLGLMHDELAGVGARAVVSEMSAPTWALLHGLKAVAVPQPLYVDGNWTGHQLAKAYNPNAEQEPELVNGRQDSVWTWNHRMDRIMYRLSYMFATQFAEDLYRRWLGFPKDPNQENDGQNHHDPNGLPWYDGGDLNEDKYGRLCFPPMFLHNIKNSGREKGSNRVVSLDW</sequence>
<dbReference type="PANTHER" id="PTHR36205">
    <property type="entry name" value="CHROMOSOME 19, WHOLE GENOME SHOTGUN SEQUENCE"/>
    <property type="match status" value="1"/>
</dbReference>
<evidence type="ECO:0000313" key="2">
    <source>
        <dbReference type="EMBL" id="KAK2070053.1"/>
    </source>
</evidence>
<organism evidence="2 3">
    <name type="scientific">Phyllachora maydis</name>
    <dbReference type="NCBI Taxonomy" id="1825666"/>
    <lineage>
        <taxon>Eukaryota</taxon>
        <taxon>Fungi</taxon>
        <taxon>Dikarya</taxon>
        <taxon>Ascomycota</taxon>
        <taxon>Pezizomycotina</taxon>
        <taxon>Sordariomycetes</taxon>
        <taxon>Sordariomycetidae</taxon>
        <taxon>Phyllachorales</taxon>
        <taxon>Phyllachoraceae</taxon>
        <taxon>Phyllachora</taxon>
    </lineage>
</organism>
<evidence type="ECO:0000313" key="3">
    <source>
        <dbReference type="Proteomes" id="UP001217918"/>
    </source>
</evidence>
<dbReference type="Pfam" id="PF11885">
    <property type="entry name" value="DUF3405"/>
    <property type="match status" value="1"/>
</dbReference>
<dbReference type="InterPro" id="IPR021822">
    <property type="entry name" value="DUF3405"/>
</dbReference>
<proteinExistence type="predicted"/>
<comment type="caution">
    <text evidence="2">The sequence shown here is derived from an EMBL/GenBank/DDBJ whole genome shotgun (WGS) entry which is preliminary data.</text>
</comment>
<protein>
    <submittedName>
        <fullName evidence="2">Uncharacterized protein</fullName>
    </submittedName>
</protein>
<feature type="region of interest" description="Disordered" evidence="1">
    <location>
        <begin position="209"/>
        <end position="234"/>
    </location>
</feature>
<gene>
    <name evidence="2" type="ORF">P8C59_004587</name>
</gene>
<reference evidence="2" key="1">
    <citation type="journal article" date="2023" name="Mol. Plant Microbe Interact.">
        <title>Elucidating the Obligate Nature and Biological Capacity of an Invasive Fungal Corn Pathogen.</title>
        <authorList>
            <person name="MacCready J.S."/>
            <person name="Roggenkamp E.M."/>
            <person name="Gdanetz K."/>
            <person name="Chilvers M.I."/>
        </authorList>
    </citation>
    <scope>NUCLEOTIDE SEQUENCE</scope>
    <source>
        <strain evidence="2">PM02</strain>
    </source>
</reference>
<name>A0AAD9MDM9_9PEZI</name>
<dbReference type="PANTHER" id="PTHR36205:SF4">
    <property type="match status" value="1"/>
</dbReference>
<dbReference type="AlphaFoldDB" id="A0AAD9MDM9"/>